<gene>
    <name evidence="3" type="ORF">ESCO_003920</name>
</gene>
<evidence type="ECO:0000256" key="1">
    <source>
        <dbReference type="ARBA" id="ARBA00022801"/>
    </source>
</evidence>
<dbReference type="Gene3D" id="3.40.50.1820">
    <property type="entry name" value="alpha/beta hydrolase"/>
    <property type="match status" value="1"/>
</dbReference>
<reference evidence="3 4" key="1">
    <citation type="submission" date="2015-07" db="EMBL/GenBank/DDBJ databases">
        <title>The genome of the fungus Escovopsis weberi, a specialized disease agent of ant agriculture.</title>
        <authorList>
            <person name="de Man T.J."/>
            <person name="Stajich J.E."/>
            <person name="Kubicek C.P."/>
            <person name="Chenthamara K."/>
            <person name="Atanasova L."/>
            <person name="Druzhinina I.S."/>
            <person name="Birnbaum S."/>
            <person name="Barribeau S.M."/>
            <person name="Teiling C."/>
            <person name="Suen G."/>
            <person name="Currie C."/>
            <person name="Gerardo N.M."/>
        </authorList>
    </citation>
    <scope>NUCLEOTIDE SEQUENCE [LARGE SCALE GENOMIC DNA]</scope>
</reference>
<dbReference type="Proteomes" id="UP000053831">
    <property type="component" value="Unassembled WGS sequence"/>
</dbReference>
<dbReference type="InterPro" id="IPR050300">
    <property type="entry name" value="GDXG_lipolytic_enzyme"/>
</dbReference>
<dbReference type="OrthoDB" id="2152029at2759"/>
<dbReference type="AlphaFoldDB" id="A0A0M8N4P8"/>
<dbReference type="EMBL" id="LGSR01000002">
    <property type="protein sequence ID" value="KOS23157.1"/>
    <property type="molecule type" value="Genomic_DNA"/>
</dbReference>
<evidence type="ECO:0000259" key="2">
    <source>
        <dbReference type="Pfam" id="PF07859"/>
    </source>
</evidence>
<accession>A0A0M8N4P8</accession>
<dbReference type="GO" id="GO:0016787">
    <property type="term" value="F:hydrolase activity"/>
    <property type="evidence" value="ECO:0007669"/>
    <property type="project" value="UniProtKB-KW"/>
</dbReference>
<dbReference type="InterPro" id="IPR013094">
    <property type="entry name" value="AB_hydrolase_3"/>
</dbReference>
<dbReference type="Pfam" id="PF07859">
    <property type="entry name" value="Abhydrolase_3"/>
    <property type="match status" value="1"/>
</dbReference>
<comment type="caution">
    <text evidence="3">The sequence shown here is derived from an EMBL/GenBank/DDBJ whole genome shotgun (WGS) entry which is preliminary data.</text>
</comment>
<dbReference type="SUPFAM" id="SSF53474">
    <property type="entry name" value="alpha/beta-Hydrolases"/>
    <property type="match status" value="1"/>
</dbReference>
<dbReference type="STRING" id="150374.A0A0M8N4P8"/>
<keyword evidence="1" id="KW-0378">Hydrolase</keyword>
<evidence type="ECO:0000313" key="3">
    <source>
        <dbReference type="EMBL" id="KOS23157.1"/>
    </source>
</evidence>
<sequence length="313" mass="35685">MPSLKSQLYCWYFWYSSKGFYQSSESFRKRIQARRKTQDHRPPPALYREFIIEERRVELNLPGHQDETYVVYEVAPKSELPTQAHIMYLHGGVFVHEIVVQHWDMIAQLAERLQAVVTVPIYPLGPEFKLMEIYDVVQPLHDELCLPARDNTPLWIVGDSAGATMALALTQRALQASGPVASRLVLISPMVSCVFDDEETRQAAKRDPWLDIPGLEESTRLLAPDIPPDDPRLSVINGALDELPPMMVYTASEDLLTPGTKRFVAKAEEVNCHVNLIEGEGMMHDWPLMSLPEAEQAVDLMVNWLESARRNHR</sequence>
<organism evidence="3 4">
    <name type="scientific">Escovopsis weberi</name>
    <dbReference type="NCBI Taxonomy" id="150374"/>
    <lineage>
        <taxon>Eukaryota</taxon>
        <taxon>Fungi</taxon>
        <taxon>Dikarya</taxon>
        <taxon>Ascomycota</taxon>
        <taxon>Pezizomycotina</taxon>
        <taxon>Sordariomycetes</taxon>
        <taxon>Hypocreomycetidae</taxon>
        <taxon>Hypocreales</taxon>
        <taxon>Hypocreaceae</taxon>
        <taxon>Escovopsis</taxon>
    </lineage>
</organism>
<dbReference type="PANTHER" id="PTHR48081:SF8">
    <property type="entry name" value="ALPHA_BETA HYDROLASE FOLD-3 DOMAIN-CONTAINING PROTEIN-RELATED"/>
    <property type="match status" value="1"/>
</dbReference>
<protein>
    <submittedName>
        <fullName evidence="3">Esterase</fullName>
    </submittedName>
</protein>
<proteinExistence type="predicted"/>
<evidence type="ECO:0000313" key="4">
    <source>
        <dbReference type="Proteomes" id="UP000053831"/>
    </source>
</evidence>
<name>A0A0M8N4P8_ESCWE</name>
<feature type="domain" description="Alpha/beta hydrolase fold-3" evidence="2">
    <location>
        <begin position="86"/>
        <end position="286"/>
    </location>
</feature>
<keyword evidence="4" id="KW-1185">Reference proteome</keyword>
<dbReference type="PANTHER" id="PTHR48081">
    <property type="entry name" value="AB HYDROLASE SUPERFAMILY PROTEIN C4A8.06C"/>
    <property type="match status" value="1"/>
</dbReference>
<dbReference type="InterPro" id="IPR029058">
    <property type="entry name" value="AB_hydrolase_fold"/>
</dbReference>